<dbReference type="Gene3D" id="1.20.120.450">
    <property type="entry name" value="dinb family like domain"/>
    <property type="match status" value="1"/>
</dbReference>
<dbReference type="InterPro" id="IPR007061">
    <property type="entry name" value="MST-like"/>
</dbReference>
<dbReference type="RefSeq" id="WP_261952893.1">
    <property type="nucleotide sequence ID" value="NZ_AP026073.1"/>
</dbReference>
<evidence type="ECO:0000313" key="2">
    <source>
        <dbReference type="Proteomes" id="UP001059597"/>
    </source>
</evidence>
<sequence>MTTTQPRPDTGPPGTDADEKATLLAFLDYVREAVAAKAEGLAERAARAPGVASGTSLLGLVRHLTAAERYWFVWAFEGAGDAPPDLGMTVGEAESAKDVLAGYRAAVRRSNEIVGRCDDLGRSCVRPAGQAGAIRSLRWVLVHMIEETARHAGHADILREQADGAVGR</sequence>
<proteinExistence type="predicted"/>
<evidence type="ECO:0008006" key="3">
    <source>
        <dbReference type="Google" id="ProtNLM"/>
    </source>
</evidence>
<dbReference type="Pfam" id="PF04978">
    <property type="entry name" value="MST"/>
    <property type="match status" value="1"/>
</dbReference>
<dbReference type="InterPro" id="IPR034660">
    <property type="entry name" value="DinB/YfiT-like"/>
</dbReference>
<organism evidence="1 2">
    <name type="scientific">Streptomyces nigrescens</name>
    <dbReference type="NCBI Taxonomy" id="1920"/>
    <lineage>
        <taxon>Bacteria</taxon>
        <taxon>Bacillati</taxon>
        <taxon>Actinomycetota</taxon>
        <taxon>Actinomycetes</taxon>
        <taxon>Kitasatosporales</taxon>
        <taxon>Streptomycetaceae</taxon>
        <taxon>Streptomyces</taxon>
    </lineage>
</organism>
<accession>A0ABM7ZRE0</accession>
<gene>
    <name evidence="1" type="ORF">HEK616_24340</name>
</gene>
<dbReference type="SUPFAM" id="SSF109854">
    <property type="entry name" value="DinB/YfiT-like putative metalloenzymes"/>
    <property type="match status" value="1"/>
</dbReference>
<reference evidence="1" key="1">
    <citation type="submission" date="2022-06" db="EMBL/GenBank/DDBJ databases">
        <title>Complete genome sequence of Streptomyces nigrescens HEK616.</title>
        <authorList>
            <person name="Asamizu S."/>
            <person name="Onaka H."/>
        </authorList>
    </citation>
    <scope>NUCLEOTIDE SEQUENCE</scope>
    <source>
        <strain evidence="1">HEK616</strain>
    </source>
</reference>
<protein>
    <recommendedName>
        <fullName evidence="3">Mini-circle protein</fullName>
    </recommendedName>
</protein>
<name>A0ABM7ZRE0_STRNI</name>
<dbReference type="Proteomes" id="UP001059597">
    <property type="component" value="Chromosome"/>
</dbReference>
<keyword evidence="2" id="KW-1185">Reference proteome</keyword>
<evidence type="ECO:0000313" key="1">
    <source>
        <dbReference type="EMBL" id="BDM68947.1"/>
    </source>
</evidence>
<dbReference type="EMBL" id="AP026073">
    <property type="protein sequence ID" value="BDM68947.1"/>
    <property type="molecule type" value="Genomic_DNA"/>
</dbReference>